<dbReference type="GO" id="GO:0015774">
    <property type="term" value="P:polysaccharide transport"/>
    <property type="evidence" value="ECO:0007669"/>
    <property type="project" value="UniProtKB-KW"/>
</dbReference>
<comment type="subcellular location">
    <subcellularLocation>
        <location evidence="1">Cell membrane</location>
        <topology evidence="1">Multi-pass membrane protein</topology>
    </subcellularLocation>
</comment>
<organism evidence="11 12">
    <name type="scientific">Tistlia consotensis USBA 355</name>
    <dbReference type="NCBI Taxonomy" id="560819"/>
    <lineage>
        <taxon>Bacteria</taxon>
        <taxon>Pseudomonadati</taxon>
        <taxon>Pseudomonadota</taxon>
        <taxon>Alphaproteobacteria</taxon>
        <taxon>Rhodospirillales</taxon>
        <taxon>Rhodovibrionaceae</taxon>
        <taxon>Tistlia</taxon>
    </lineage>
</organism>
<dbReference type="AlphaFoldDB" id="A0A1Y6CLN3"/>
<sequence>MSALIEGDRTHSRGRDGAVFHLAADSGWPQRFGLMARDLRDGASLWRLAWLLATSDIRLRYRGSVLGPLWLTLSTAVMIGAMGFIYAALFRADIRQYLPYLSVSIVIWNYLSALVNEGCNCFLTEQKLIHGARMPFSLHAARSVLRNTIVFAHNVVVIVPVFLLVGAPVTWEILWVVPALLLWLLDGFAVAMLLGALCARFRDVPPIVGALLQVVFFATPIMWYASLLDGHPLLGVLIRFNPFFHLLEVVRAPLLGGAPPAGSVLGALAASAVALALAAVGFARMRGRIAYWV</sequence>
<dbReference type="GO" id="GO:0005886">
    <property type="term" value="C:plasma membrane"/>
    <property type="evidence" value="ECO:0007669"/>
    <property type="project" value="UniProtKB-SubCell"/>
</dbReference>
<keyword evidence="5 9" id="KW-0812">Transmembrane</keyword>
<dbReference type="Pfam" id="PF01061">
    <property type="entry name" value="ABC2_membrane"/>
    <property type="match status" value="1"/>
</dbReference>
<protein>
    <submittedName>
        <fullName evidence="11">Lipopolysaccharide transport system permease protein</fullName>
    </submittedName>
</protein>
<feature type="domain" description="ABC-2 type transporter transmembrane" evidence="10">
    <location>
        <begin position="50"/>
        <end position="253"/>
    </location>
</feature>
<keyword evidence="3" id="KW-0813">Transport</keyword>
<comment type="similarity">
    <text evidence="2">Belongs to the ABC-2 integral membrane protein family.</text>
</comment>
<dbReference type="PANTHER" id="PTHR30413">
    <property type="entry name" value="INNER MEMBRANE TRANSPORT PERMEASE"/>
    <property type="match status" value="1"/>
</dbReference>
<accession>A0A1Y6CLN3</accession>
<dbReference type="RefSeq" id="WP_085125653.1">
    <property type="nucleotide sequence ID" value="NZ_FWZX01000030.1"/>
</dbReference>
<gene>
    <name evidence="11" type="ORF">SAMN05428998_13058</name>
</gene>
<feature type="transmembrane region" description="Helical" evidence="9">
    <location>
        <begin position="68"/>
        <end position="89"/>
    </location>
</feature>
<evidence type="ECO:0000256" key="2">
    <source>
        <dbReference type="ARBA" id="ARBA00007783"/>
    </source>
</evidence>
<feature type="transmembrane region" description="Helical" evidence="9">
    <location>
        <begin position="173"/>
        <end position="195"/>
    </location>
</feature>
<evidence type="ECO:0000256" key="4">
    <source>
        <dbReference type="ARBA" id="ARBA00022475"/>
    </source>
</evidence>
<keyword evidence="7" id="KW-0762">Sugar transport</keyword>
<proteinExistence type="inferred from homology"/>
<keyword evidence="4" id="KW-1003">Cell membrane</keyword>
<evidence type="ECO:0000256" key="9">
    <source>
        <dbReference type="SAM" id="Phobius"/>
    </source>
</evidence>
<name>A0A1Y6CLN3_9PROT</name>
<reference evidence="11 12" key="1">
    <citation type="submission" date="2017-04" db="EMBL/GenBank/DDBJ databases">
        <authorList>
            <person name="Afonso C.L."/>
            <person name="Miller P.J."/>
            <person name="Scott M.A."/>
            <person name="Spackman E."/>
            <person name="Goraichik I."/>
            <person name="Dimitrov K.M."/>
            <person name="Suarez D.L."/>
            <person name="Swayne D.E."/>
        </authorList>
    </citation>
    <scope>NUCLEOTIDE SEQUENCE [LARGE SCALE GENOMIC DNA]</scope>
    <source>
        <strain evidence="11 12">USBA 355</strain>
    </source>
</reference>
<evidence type="ECO:0000256" key="8">
    <source>
        <dbReference type="ARBA" id="ARBA00023136"/>
    </source>
</evidence>
<dbReference type="STRING" id="560819.SAMN05428998_13058"/>
<feature type="transmembrane region" description="Helical" evidence="9">
    <location>
        <begin position="264"/>
        <end position="283"/>
    </location>
</feature>
<evidence type="ECO:0000256" key="6">
    <source>
        <dbReference type="ARBA" id="ARBA00022989"/>
    </source>
</evidence>
<feature type="transmembrane region" description="Helical" evidence="9">
    <location>
        <begin position="144"/>
        <end position="167"/>
    </location>
</feature>
<evidence type="ECO:0000313" key="11">
    <source>
        <dbReference type="EMBL" id="SMF71781.1"/>
    </source>
</evidence>
<dbReference type="InterPro" id="IPR013525">
    <property type="entry name" value="ABC2_TM"/>
</dbReference>
<dbReference type="GO" id="GO:0140359">
    <property type="term" value="F:ABC-type transporter activity"/>
    <property type="evidence" value="ECO:0007669"/>
    <property type="project" value="InterPro"/>
</dbReference>
<evidence type="ECO:0000256" key="3">
    <source>
        <dbReference type="ARBA" id="ARBA00022448"/>
    </source>
</evidence>
<keyword evidence="7" id="KW-0625">Polysaccharide transport</keyword>
<keyword evidence="6 9" id="KW-1133">Transmembrane helix</keyword>
<evidence type="ECO:0000256" key="7">
    <source>
        <dbReference type="ARBA" id="ARBA00023047"/>
    </source>
</evidence>
<keyword evidence="12" id="KW-1185">Reference proteome</keyword>
<feature type="transmembrane region" description="Helical" evidence="9">
    <location>
        <begin position="207"/>
        <end position="225"/>
    </location>
</feature>
<evidence type="ECO:0000256" key="1">
    <source>
        <dbReference type="ARBA" id="ARBA00004651"/>
    </source>
</evidence>
<dbReference type="PANTHER" id="PTHR30413:SF10">
    <property type="entry name" value="CAPSULE POLYSACCHARIDE EXPORT INNER-MEMBRANE PROTEIN CTRC"/>
    <property type="match status" value="1"/>
</dbReference>
<evidence type="ECO:0000313" key="12">
    <source>
        <dbReference type="Proteomes" id="UP000192917"/>
    </source>
</evidence>
<evidence type="ECO:0000259" key="10">
    <source>
        <dbReference type="Pfam" id="PF01061"/>
    </source>
</evidence>
<evidence type="ECO:0000256" key="5">
    <source>
        <dbReference type="ARBA" id="ARBA00022692"/>
    </source>
</evidence>
<dbReference type="GO" id="GO:0015920">
    <property type="term" value="P:lipopolysaccharide transport"/>
    <property type="evidence" value="ECO:0007669"/>
    <property type="project" value="TreeGrafter"/>
</dbReference>
<keyword evidence="8 9" id="KW-0472">Membrane</keyword>
<dbReference type="Proteomes" id="UP000192917">
    <property type="component" value="Unassembled WGS sequence"/>
</dbReference>
<dbReference type="EMBL" id="FWZX01000030">
    <property type="protein sequence ID" value="SMF71781.1"/>
    <property type="molecule type" value="Genomic_DNA"/>
</dbReference>